<reference evidence="2 3" key="1">
    <citation type="submission" date="2020-02" db="EMBL/GenBank/DDBJ databases">
        <title>Whole-genome analyses of novel actinobacteria.</title>
        <authorList>
            <person name="Sahin N."/>
        </authorList>
    </citation>
    <scope>NUCLEOTIDE SEQUENCE [LARGE SCALE GENOMIC DNA]</scope>
    <source>
        <strain evidence="2 3">A7024</strain>
    </source>
</reference>
<proteinExistence type="predicted"/>
<protein>
    <submittedName>
        <fullName evidence="2">PadR family transcriptional regulator</fullName>
    </submittedName>
</protein>
<dbReference type="Gene3D" id="1.10.10.10">
    <property type="entry name" value="Winged helix-like DNA-binding domain superfamily/Winged helix DNA-binding domain"/>
    <property type="match status" value="1"/>
</dbReference>
<dbReference type="Proteomes" id="UP000481583">
    <property type="component" value="Unassembled WGS sequence"/>
</dbReference>
<dbReference type="InterPro" id="IPR052509">
    <property type="entry name" value="Metal_resp_DNA-bind_regulator"/>
</dbReference>
<gene>
    <name evidence="2" type="ORF">G5C51_10275</name>
</gene>
<feature type="domain" description="Transcription regulator PadR N-terminal" evidence="1">
    <location>
        <begin position="14"/>
        <end position="90"/>
    </location>
</feature>
<keyword evidence="3" id="KW-1185">Reference proteome</keyword>
<dbReference type="InterPro" id="IPR036388">
    <property type="entry name" value="WH-like_DNA-bd_sf"/>
</dbReference>
<dbReference type="SUPFAM" id="SSF46785">
    <property type="entry name" value="Winged helix' DNA-binding domain"/>
    <property type="match status" value="1"/>
</dbReference>
<dbReference type="Pfam" id="PF03551">
    <property type="entry name" value="PadR"/>
    <property type="match status" value="1"/>
</dbReference>
<dbReference type="PANTHER" id="PTHR33169">
    <property type="entry name" value="PADR-FAMILY TRANSCRIPTIONAL REGULATOR"/>
    <property type="match status" value="1"/>
</dbReference>
<name>A0A6G4TZ28_9ACTN</name>
<evidence type="ECO:0000313" key="3">
    <source>
        <dbReference type="Proteomes" id="UP000481583"/>
    </source>
</evidence>
<dbReference type="AlphaFoldDB" id="A0A6G4TZ28"/>
<dbReference type="EMBL" id="JAAKZV010000031">
    <property type="protein sequence ID" value="NGN64287.1"/>
    <property type="molecule type" value="Genomic_DNA"/>
</dbReference>
<dbReference type="InterPro" id="IPR036390">
    <property type="entry name" value="WH_DNA-bd_sf"/>
</dbReference>
<dbReference type="PANTHER" id="PTHR33169:SF27">
    <property type="entry name" value="TRANSCRIPTIONAL REGULATOR PADR FAMILY PROTEIN"/>
    <property type="match status" value="1"/>
</dbReference>
<sequence>MARFRRGNPLALAVLAFLSERPMHPYEIGQLLRQRGNAETIKINYGSLYTVVQSLEKHGLVEVAGVQRQGNRPERTVYALTDPGRAELHEWLTELVSVPAKEYPLFGAALSLMGVLGPDEVCELLTSRAAELEVRAAGVRGVAEGLGTKLPRLFLVETEYQAHMMAAEAAWVRGLVKEIESGSLDGVEEWRQMRATGEVPEKWKDLEEPGTDT</sequence>
<evidence type="ECO:0000259" key="1">
    <source>
        <dbReference type="Pfam" id="PF03551"/>
    </source>
</evidence>
<organism evidence="2 3">
    <name type="scientific">Streptomyces coryli</name>
    <dbReference type="NCBI Taxonomy" id="1128680"/>
    <lineage>
        <taxon>Bacteria</taxon>
        <taxon>Bacillati</taxon>
        <taxon>Actinomycetota</taxon>
        <taxon>Actinomycetes</taxon>
        <taxon>Kitasatosporales</taxon>
        <taxon>Streptomycetaceae</taxon>
        <taxon>Streptomyces</taxon>
    </lineage>
</organism>
<evidence type="ECO:0000313" key="2">
    <source>
        <dbReference type="EMBL" id="NGN64287.1"/>
    </source>
</evidence>
<dbReference type="RefSeq" id="WP_165235320.1">
    <property type="nucleotide sequence ID" value="NZ_JAAKZV010000031.1"/>
</dbReference>
<comment type="caution">
    <text evidence="2">The sequence shown here is derived from an EMBL/GenBank/DDBJ whole genome shotgun (WGS) entry which is preliminary data.</text>
</comment>
<accession>A0A6G4TZ28</accession>
<dbReference type="InterPro" id="IPR005149">
    <property type="entry name" value="Tscrpt_reg_PadR_N"/>
</dbReference>